<sequence>MKRILTILTIAVAVTLTAAAKGRQLLILHTNDTHSCVLPLNPNLADTMLAGRGGFLRRAAMIDQMRKEDKDLLLLDSGDFSQGSPYYTMFKGDVETELMNIMGYDAATIGNHEFDFGLENMARIFRKAKFPIVCANYDFTGTVVEGLVKPYVIIKRKGVRIGIFGLSPKLDGLVMASTCAGVRYSDPIKTANAVADKLKNEEKCDVVICLSHLGWDEAGLNDMEMMAKTRNIDLVLGGHSHSYFKMLNHVRNLDGKDVPNDQNGKHGIFVGKITLSLEKR</sequence>
<accession>A0A8E1QZA8</accession>
<evidence type="ECO:0000259" key="2">
    <source>
        <dbReference type="Pfam" id="PF00149"/>
    </source>
</evidence>
<organism evidence="3 4">
    <name type="scientific">Xylanibacter rarus</name>
    <dbReference type="NCBI Taxonomy" id="1676614"/>
    <lineage>
        <taxon>Bacteria</taxon>
        <taxon>Pseudomonadati</taxon>
        <taxon>Bacteroidota</taxon>
        <taxon>Bacteroidia</taxon>
        <taxon>Bacteroidales</taxon>
        <taxon>Prevotellaceae</taxon>
        <taxon>Xylanibacter</taxon>
    </lineage>
</organism>
<dbReference type="SUPFAM" id="SSF56300">
    <property type="entry name" value="Metallo-dependent phosphatases"/>
    <property type="match status" value="1"/>
</dbReference>
<dbReference type="InterPro" id="IPR029052">
    <property type="entry name" value="Metallo-depent_PP-like"/>
</dbReference>
<name>A0A8E1QZA8_9BACT</name>
<comment type="similarity">
    <text evidence="1">Belongs to the 5'-nucleotidase family.</text>
</comment>
<dbReference type="PANTHER" id="PTHR11575">
    <property type="entry name" value="5'-NUCLEOTIDASE-RELATED"/>
    <property type="match status" value="1"/>
</dbReference>
<protein>
    <submittedName>
        <fullName evidence="3">5'-nucleotidase</fullName>
    </submittedName>
</protein>
<dbReference type="InterPro" id="IPR004843">
    <property type="entry name" value="Calcineurin-like_PHP"/>
</dbReference>
<dbReference type="RefSeq" id="WP_053397324.1">
    <property type="nucleotide sequence ID" value="NZ_LFQU01000001.1"/>
</dbReference>
<dbReference type="Proteomes" id="UP000036951">
    <property type="component" value="Unassembled WGS sequence"/>
</dbReference>
<dbReference type="Gene3D" id="3.60.21.10">
    <property type="match status" value="1"/>
</dbReference>
<dbReference type="InterPro" id="IPR006146">
    <property type="entry name" value="5'-Nucleotdase_CS"/>
</dbReference>
<feature type="domain" description="Calcineurin-like phosphoesterase" evidence="2">
    <location>
        <begin position="27"/>
        <end position="243"/>
    </location>
</feature>
<dbReference type="GO" id="GO:0046872">
    <property type="term" value="F:metal ion binding"/>
    <property type="evidence" value="ECO:0007669"/>
    <property type="project" value="InterPro"/>
</dbReference>
<dbReference type="OrthoDB" id="9775118at2"/>
<dbReference type="EMBL" id="LFQU01000001">
    <property type="protein sequence ID" value="KOO69616.1"/>
    <property type="molecule type" value="Genomic_DNA"/>
</dbReference>
<comment type="caution">
    <text evidence="3">The sequence shown here is derived from an EMBL/GenBank/DDBJ whole genome shotgun (WGS) entry which is preliminary data.</text>
</comment>
<dbReference type="GO" id="GO:0016788">
    <property type="term" value="F:hydrolase activity, acting on ester bonds"/>
    <property type="evidence" value="ECO:0007669"/>
    <property type="project" value="InterPro"/>
</dbReference>
<dbReference type="PROSITE" id="PS00786">
    <property type="entry name" value="5_NUCLEOTIDASE_2"/>
    <property type="match status" value="1"/>
</dbReference>
<dbReference type="GO" id="GO:0000166">
    <property type="term" value="F:nucleotide binding"/>
    <property type="evidence" value="ECO:0007669"/>
    <property type="project" value="InterPro"/>
</dbReference>
<proteinExistence type="inferred from homology"/>
<evidence type="ECO:0000313" key="3">
    <source>
        <dbReference type="EMBL" id="KOO69616.1"/>
    </source>
</evidence>
<evidence type="ECO:0000313" key="4">
    <source>
        <dbReference type="Proteomes" id="UP000036951"/>
    </source>
</evidence>
<keyword evidence="4" id="KW-1185">Reference proteome</keyword>
<dbReference type="PRINTS" id="PR01607">
    <property type="entry name" value="APYRASEFAMLY"/>
</dbReference>
<reference evidence="3 4" key="1">
    <citation type="submission" date="2015-06" db="EMBL/GenBank/DDBJ databases">
        <title>Prevotella sp. 109, sp. nov., a novel member of the family Prevotellaceae isolated from human faeces.</title>
        <authorList>
            <person name="Shkoporov A.N."/>
            <person name="Chaplin A.V."/>
            <person name="Kafarskaia L.I."/>
            <person name="Efimov B.A."/>
        </authorList>
    </citation>
    <scope>NUCLEOTIDE SEQUENCE [LARGE SCALE GENOMIC DNA]</scope>
    <source>
        <strain evidence="3 4">109</strain>
    </source>
</reference>
<dbReference type="Pfam" id="PF00149">
    <property type="entry name" value="Metallophos"/>
    <property type="match status" value="1"/>
</dbReference>
<dbReference type="AlphaFoldDB" id="A0A8E1QZA8"/>
<evidence type="ECO:0000256" key="1">
    <source>
        <dbReference type="ARBA" id="ARBA00006654"/>
    </source>
</evidence>
<dbReference type="PANTHER" id="PTHR11575:SF24">
    <property type="entry name" value="5'-NUCLEOTIDASE"/>
    <property type="match status" value="1"/>
</dbReference>
<dbReference type="InterPro" id="IPR006179">
    <property type="entry name" value="5_nucleotidase/apyrase"/>
</dbReference>
<dbReference type="GO" id="GO:0009166">
    <property type="term" value="P:nucleotide catabolic process"/>
    <property type="evidence" value="ECO:0007669"/>
    <property type="project" value="InterPro"/>
</dbReference>
<gene>
    <name evidence="3" type="ORF">ACU52_00190</name>
</gene>
<dbReference type="CDD" id="cd00845">
    <property type="entry name" value="MPP_UshA_N_like"/>
    <property type="match status" value="1"/>
</dbReference>